<feature type="transmembrane region" description="Helical" evidence="1">
    <location>
        <begin position="143"/>
        <end position="164"/>
    </location>
</feature>
<keyword evidence="1" id="KW-1133">Transmembrane helix</keyword>
<proteinExistence type="predicted"/>
<comment type="caution">
    <text evidence="2">The sequence shown here is derived from an EMBL/GenBank/DDBJ whole genome shotgun (WGS) entry which is preliminary data.</text>
</comment>
<keyword evidence="1" id="KW-0812">Transmembrane</keyword>
<dbReference type="RefSeq" id="WP_045251181.1">
    <property type="nucleotide sequence ID" value="NZ_CP099706.1"/>
</dbReference>
<sequence length="354" mass="36738">MNDRTDSTAQHVTAIPPQELRRARLIALIVGVAVPLVLSAVVLGLVLSWLPELPSPAVTHWGPSGADGFGPPETFAWMAVLLGFVLPAVMTVGTLLGVRDHWGGAARLLAAMALGISGLSAVVALSGVSLQRGVADASHVSDIGGQMVAAFAVFVALIGLGWLVQPHVRPAPAAPLQPVHVDAIGRGQRVVWLATASMSRAAVILVSLLIVVIVGVTAVMAIRFTDRMWIPALTLLLVGVAFASSASFRVRVGPDGLLVRSMIGFPRVHVPLADVVSVRAVECNPFGEFGGFGWRLGLDGRTGIVLRKGPAIEVERRDRRPLVVTVDGAAVGAAVLQAYLDSAQAPADPEGGAA</sequence>
<feature type="transmembrane region" description="Helical" evidence="1">
    <location>
        <begin position="108"/>
        <end position="131"/>
    </location>
</feature>
<feature type="transmembrane region" description="Helical" evidence="1">
    <location>
        <begin position="228"/>
        <end position="248"/>
    </location>
</feature>
<evidence type="ECO:0000313" key="3">
    <source>
        <dbReference type="Proteomes" id="UP000033448"/>
    </source>
</evidence>
<evidence type="ECO:0000313" key="2">
    <source>
        <dbReference type="EMBL" id="KJL21553.1"/>
    </source>
</evidence>
<feature type="transmembrane region" description="Helical" evidence="1">
    <location>
        <begin position="25"/>
        <end position="50"/>
    </location>
</feature>
<evidence type="ECO:0000256" key="1">
    <source>
        <dbReference type="SAM" id="Phobius"/>
    </source>
</evidence>
<accession>A0A0F0KL12</accession>
<feature type="transmembrane region" description="Helical" evidence="1">
    <location>
        <begin position="75"/>
        <end position="96"/>
    </location>
</feature>
<gene>
    <name evidence="2" type="ORF">RL72_02514</name>
</gene>
<keyword evidence="1" id="KW-0472">Membrane</keyword>
<dbReference type="EMBL" id="JYIT01000081">
    <property type="protein sequence ID" value="KJL21553.1"/>
    <property type="molecule type" value="Genomic_DNA"/>
</dbReference>
<dbReference type="AlphaFoldDB" id="A0A0F0KL12"/>
<protein>
    <recommendedName>
        <fullName evidence="4">DUF1648 domain-containing protein</fullName>
    </recommendedName>
</protein>
<keyword evidence="3" id="KW-1185">Reference proteome</keyword>
<reference evidence="2 3" key="1">
    <citation type="submission" date="2015-02" db="EMBL/GenBank/DDBJ databases">
        <title>Draft genome sequences of ten Microbacterium spp. with emphasis on heavy metal contaminated environments.</title>
        <authorList>
            <person name="Corretto E."/>
        </authorList>
    </citation>
    <scope>NUCLEOTIDE SEQUENCE [LARGE SCALE GENOMIC DNA]</scope>
    <source>
        <strain evidence="2 3">DSM 23848</strain>
    </source>
</reference>
<name>A0A0F0KL12_9MICO</name>
<feature type="transmembrane region" description="Helical" evidence="1">
    <location>
        <begin position="202"/>
        <end position="222"/>
    </location>
</feature>
<dbReference type="Proteomes" id="UP000033448">
    <property type="component" value="Unassembled WGS sequence"/>
</dbReference>
<dbReference type="OrthoDB" id="3178004at2"/>
<dbReference type="PATRIC" id="fig|582680.7.peg.2569"/>
<evidence type="ECO:0008006" key="4">
    <source>
        <dbReference type="Google" id="ProtNLM"/>
    </source>
</evidence>
<organism evidence="2 3">
    <name type="scientific">Microbacterium azadirachtae</name>
    <dbReference type="NCBI Taxonomy" id="582680"/>
    <lineage>
        <taxon>Bacteria</taxon>
        <taxon>Bacillati</taxon>
        <taxon>Actinomycetota</taxon>
        <taxon>Actinomycetes</taxon>
        <taxon>Micrococcales</taxon>
        <taxon>Microbacteriaceae</taxon>
        <taxon>Microbacterium</taxon>
    </lineage>
</organism>